<accession>A0A2H1YES1</accession>
<dbReference type="RefSeq" id="WP_101916525.1">
    <property type="nucleotide sequence ID" value="NZ_JAFMUR010000003.1"/>
</dbReference>
<name>A0A2H1YES1_9FLAO</name>
<proteinExistence type="predicted"/>
<dbReference type="NCBIfam" id="NF003549">
    <property type="entry name" value="PRK05205.1-5"/>
    <property type="match status" value="1"/>
</dbReference>
<dbReference type="InterPro" id="IPR000836">
    <property type="entry name" value="PRTase_dom"/>
</dbReference>
<sequence length="184" mass="21439">MSRKTLLTSKEIEIILHRLACQLIENHTDFSNTVLIGLQPRGTYLANRLATLLTDEYQIKNLQLGFLDITFYRDDFRRRNEPLEATSTNIDFLIEGKKVVLIDDVLYSGRSVRSALTALESYGRPENIELLVLIDRRFSRHLPIQPNYRGRQVDAINQEKVVVNWLENYKEDTIYIETKPTKLV</sequence>
<reference evidence="3" key="1">
    <citation type="submission" date="2017-11" db="EMBL/GenBank/DDBJ databases">
        <authorList>
            <person name="Duchaud E."/>
        </authorList>
    </citation>
    <scope>NUCLEOTIDE SEQUENCE [LARGE SCALE GENOMIC DNA]</scope>
    <source>
        <strain evidence="3">Tenacibaculum sp. TNO020</strain>
    </source>
</reference>
<dbReference type="AlphaFoldDB" id="A0A2H1YES1"/>
<dbReference type="InterPro" id="IPR029057">
    <property type="entry name" value="PRTase-like"/>
</dbReference>
<dbReference type="PANTHER" id="PTHR11608">
    <property type="entry name" value="BIFUNCTIONAL PROTEIN PYRR"/>
    <property type="match status" value="1"/>
</dbReference>
<dbReference type="GeneID" id="86943231"/>
<evidence type="ECO:0000313" key="2">
    <source>
        <dbReference type="EMBL" id="SOS74004.1"/>
    </source>
</evidence>
<dbReference type="EMBL" id="OENF01000010">
    <property type="protein sequence ID" value="SOS74004.1"/>
    <property type="molecule type" value="Genomic_DNA"/>
</dbReference>
<dbReference type="Pfam" id="PF00156">
    <property type="entry name" value="Pribosyltran"/>
    <property type="match status" value="1"/>
</dbReference>
<gene>
    <name evidence="2" type="primary">pyrR</name>
    <name evidence="2" type="ORF">TNO020_180033</name>
</gene>
<feature type="domain" description="Phosphoribosyltransferase" evidence="1">
    <location>
        <begin position="3"/>
        <end position="161"/>
    </location>
</feature>
<dbReference type="Gene3D" id="3.40.50.2020">
    <property type="match status" value="1"/>
</dbReference>
<keyword evidence="3" id="KW-1185">Reference proteome</keyword>
<dbReference type="SUPFAM" id="SSF53271">
    <property type="entry name" value="PRTase-like"/>
    <property type="match status" value="1"/>
</dbReference>
<evidence type="ECO:0000259" key="1">
    <source>
        <dbReference type="Pfam" id="PF00156"/>
    </source>
</evidence>
<protein>
    <submittedName>
        <fullName evidence="2">Bifunctional protein PyrR</fullName>
    </submittedName>
</protein>
<dbReference type="PANTHER" id="PTHR11608:SF0">
    <property type="entry name" value="BIFUNCTIONAL PROTEIN PYRR"/>
    <property type="match status" value="1"/>
</dbReference>
<dbReference type="CDD" id="cd06223">
    <property type="entry name" value="PRTases_typeI"/>
    <property type="match status" value="1"/>
</dbReference>
<dbReference type="OrthoDB" id="9802227at2"/>
<evidence type="ECO:0000313" key="3">
    <source>
        <dbReference type="Proteomes" id="UP000234211"/>
    </source>
</evidence>
<organism evidence="2 3">
    <name type="scientific">Tenacibaculum piscium</name>
    <dbReference type="NCBI Taxonomy" id="1458515"/>
    <lineage>
        <taxon>Bacteria</taxon>
        <taxon>Pseudomonadati</taxon>
        <taxon>Bacteroidota</taxon>
        <taxon>Flavobacteriia</taxon>
        <taxon>Flavobacteriales</taxon>
        <taxon>Flavobacteriaceae</taxon>
        <taxon>Tenacibaculum</taxon>
    </lineage>
</organism>
<dbReference type="InterPro" id="IPR050137">
    <property type="entry name" value="PyrR_bifunctional"/>
</dbReference>
<dbReference type="Proteomes" id="UP000234211">
    <property type="component" value="Unassembled WGS sequence"/>
</dbReference>